<sequence>MQGRGLSSTGRESPCSWVPEAIFHEEERRNLKFCLRLTKYLTCIMNGGASLDIQSGKDAK</sequence>
<keyword evidence="2" id="KW-1185">Reference proteome</keyword>
<dbReference type="Proteomes" id="UP001054252">
    <property type="component" value="Unassembled WGS sequence"/>
</dbReference>
<evidence type="ECO:0000313" key="2">
    <source>
        <dbReference type="Proteomes" id="UP001054252"/>
    </source>
</evidence>
<gene>
    <name evidence="1" type="ORF">SLEP1_g47567</name>
</gene>
<dbReference type="AlphaFoldDB" id="A0AAV5LQX6"/>
<dbReference type="EMBL" id="BPVZ01000137">
    <property type="protein sequence ID" value="GKV39861.1"/>
    <property type="molecule type" value="Genomic_DNA"/>
</dbReference>
<protein>
    <submittedName>
        <fullName evidence="1">Uncharacterized protein</fullName>
    </submittedName>
</protein>
<evidence type="ECO:0000313" key="1">
    <source>
        <dbReference type="EMBL" id="GKV39861.1"/>
    </source>
</evidence>
<accession>A0AAV5LQX6</accession>
<proteinExistence type="predicted"/>
<reference evidence="1 2" key="1">
    <citation type="journal article" date="2021" name="Commun. Biol.">
        <title>The genome of Shorea leprosula (Dipterocarpaceae) highlights the ecological relevance of drought in aseasonal tropical rainforests.</title>
        <authorList>
            <person name="Ng K.K.S."/>
            <person name="Kobayashi M.J."/>
            <person name="Fawcett J.A."/>
            <person name="Hatakeyama M."/>
            <person name="Paape T."/>
            <person name="Ng C.H."/>
            <person name="Ang C.C."/>
            <person name="Tnah L.H."/>
            <person name="Lee C.T."/>
            <person name="Nishiyama T."/>
            <person name="Sese J."/>
            <person name="O'Brien M.J."/>
            <person name="Copetti D."/>
            <person name="Mohd Noor M.I."/>
            <person name="Ong R.C."/>
            <person name="Putra M."/>
            <person name="Sireger I.Z."/>
            <person name="Indrioko S."/>
            <person name="Kosugi Y."/>
            <person name="Izuno A."/>
            <person name="Isagi Y."/>
            <person name="Lee S.L."/>
            <person name="Shimizu K.K."/>
        </authorList>
    </citation>
    <scope>NUCLEOTIDE SEQUENCE [LARGE SCALE GENOMIC DNA]</scope>
    <source>
        <strain evidence="1">214</strain>
    </source>
</reference>
<comment type="caution">
    <text evidence="1">The sequence shown here is derived from an EMBL/GenBank/DDBJ whole genome shotgun (WGS) entry which is preliminary data.</text>
</comment>
<organism evidence="1 2">
    <name type="scientific">Rubroshorea leprosula</name>
    <dbReference type="NCBI Taxonomy" id="152421"/>
    <lineage>
        <taxon>Eukaryota</taxon>
        <taxon>Viridiplantae</taxon>
        <taxon>Streptophyta</taxon>
        <taxon>Embryophyta</taxon>
        <taxon>Tracheophyta</taxon>
        <taxon>Spermatophyta</taxon>
        <taxon>Magnoliopsida</taxon>
        <taxon>eudicotyledons</taxon>
        <taxon>Gunneridae</taxon>
        <taxon>Pentapetalae</taxon>
        <taxon>rosids</taxon>
        <taxon>malvids</taxon>
        <taxon>Malvales</taxon>
        <taxon>Dipterocarpaceae</taxon>
        <taxon>Rubroshorea</taxon>
    </lineage>
</organism>
<name>A0AAV5LQX6_9ROSI</name>